<dbReference type="InterPro" id="IPR038606">
    <property type="entry name" value="To_sf"/>
</dbReference>
<dbReference type="Gene3D" id="3.15.10.30">
    <property type="entry name" value="Haemolymph juvenile hormone binding protein"/>
    <property type="match status" value="1"/>
</dbReference>
<dbReference type="PANTHER" id="PTHR11008:SF9">
    <property type="entry name" value="PROTEIN TAKEOUT-LIKE PROTEIN"/>
    <property type="match status" value="1"/>
</dbReference>
<dbReference type="RefSeq" id="XP_029727566.1">
    <property type="nucleotide sequence ID" value="XM_029871706.2"/>
</dbReference>
<sequence length="314" mass="35017">MGLKRAGPVLLFAVLISSFQLAICESEVAESGEAEPVTIELCTDNLPEAKEIPLTTTEQAITTFASVSLGDTIEYDGADVNRFFDVVKKQMKCGYPKFGVPSMVPLKLSYKLKTSLDFLNLKKVYISASNFVIYGLNDFSWKASNTSFSRTKTNLMLNFPNVTIVADTSLNRANGTSRLSLYDTLVFLEAKYEEKDDLLYVTELDGDLALRAATVKIAHLFPKSAKLTKIWNKAIGDSLPVVAKLITTRKISVDFVNRIMNGSKYYAMNTINTGLMTYRMNFDRTVASMRRFSEMTDDSLMCDESEHVGKSRVL</sequence>
<dbReference type="PANTHER" id="PTHR11008">
    <property type="entry name" value="PROTEIN TAKEOUT-LIKE PROTEIN"/>
    <property type="match status" value="1"/>
</dbReference>
<reference evidence="3" key="1">
    <citation type="journal article" date="2015" name="Proc. Natl. Acad. Sci. U.S.A.">
        <title>Genome sequence of the Asian Tiger mosquito, Aedes albopictus, reveals insights into its biology, genetics, and evolution.</title>
        <authorList>
            <person name="Chen X.G."/>
            <person name="Jiang X."/>
            <person name="Gu J."/>
            <person name="Xu M."/>
            <person name="Wu Y."/>
            <person name="Deng Y."/>
            <person name="Zhang C."/>
            <person name="Bonizzoni M."/>
            <person name="Dermauw W."/>
            <person name="Vontas J."/>
            <person name="Armbruster P."/>
            <person name="Huang X."/>
            <person name="Yang Y."/>
            <person name="Zhang H."/>
            <person name="He W."/>
            <person name="Peng H."/>
            <person name="Liu Y."/>
            <person name="Wu K."/>
            <person name="Chen J."/>
            <person name="Lirakis M."/>
            <person name="Topalis P."/>
            <person name="Van Leeuwen T."/>
            <person name="Hall A.B."/>
            <person name="Jiang X."/>
            <person name="Thorpe C."/>
            <person name="Mueller R.L."/>
            <person name="Sun C."/>
            <person name="Waterhouse R.M."/>
            <person name="Yan G."/>
            <person name="Tu Z.J."/>
            <person name="Fang X."/>
            <person name="James A.A."/>
        </authorList>
    </citation>
    <scope>NUCLEOTIDE SEQUENCE [LARGE SCALE GENOMIC DNA]</scope>
    <source>
        <strain evidence="3">Foshan</strain>
    </source>
</reference>
<evidence type="ECO:0000256" key="1">
    <source>
        <dbReference type="SAM" id="SignalP"/>
    </source>
</evidence>
<evidence type="ECO:0000313" key="2">
    <source>
        <dbReference type="EnsemblMetazoa" id="AALFPA23_025037.P37314"/>
    </source>
</evidence>
<protein>
    <recommendedName>
        <fullName evidence="4">Secreted protein</fullName>
    </recommendedName>
</protein>
<feature type="chain" id="PRO_5046803594" description="Secreted protein" evidence="1">
    <location>
        <begin position="25"/>
        <end position="314"/>
    </location>
</feature>
<keyword evidence="3" id="KW-1185">Reference proteome</keyword>
<dbReference type="Proteomes" id="UP000069940">
    <property type="component" value="Unassembled WGS sequence"/>
</dbReference>
<dbReference type="EnsemblMetazoa" id="AALFPA23_025037.R37314">
    <property type="protein sequence ID" value="AALFPA23_025037.P37314"/>
    <property type="gene ID" value="AALFPA23_025037"/>
</dbReference>
<dbReference type="SMART" id="SM00700">
    <property type="entry name" value="JHBP"/>
    <property type="match status" value="1"/>
</dbReference>
<accession>A0ABM2A6V3</accession>
<name>A0ABM2A6V3_AEDAL</name>
<evidence type="ECO:0008006" key="4">
    <source>
        <dbReference type="Google" id="ProtNLM"/>
    </source>
</evidence>
<keyword evidence="1" id="KW-0732">Signal</keyword>
<feature type="signal peptide" evidence="1">
    <location>
        <begin position="1"/>
        <end position="24"/>
    </location>
</feature>
<evidence type="ECO:0000313" key="3">
    <source>
        <dbReference type="Proteomes" id="UP000069940"/>
    </source>
</evidence>
<organism evidence="2 3">
    <name type="scientific">Aedes albopictus</name>
    <name type="common">Asian tiger mosquito</name>
    <name type="synonym">Stegomyia albopicta</name>
    <dbReference type="NCBI Taxonomy" id="7160"/>
    <lineage>
        <taxon>Eukaryota</taxon>
        <taxon>Metazoa</taxon>
        <taxon>Ecdysozoa</taxon>
        <taxon>Arthropoda</taxon>
        <taxon>Hexapoda</taxon>
        <taxon>Insecta</taxon>
        <taxon>Pterygota</taxon>
        <taxon>Neoptera</taxon>
        <taxon>Endopterygota</taxon>
        <taxon>Diptera</taxon>
        <taxon>Nematocera</taxon>
        <taxon>Culicoidea</taxon>
        <taxon>Culicidae</taxon>
        <taxon>Culicinae</taxon>
        <taxon>Aedini</taxon>
        <taxon>Aedes</taxon>
        <taxon>Stegomyia</taxon>
    </lineage>
</organism>
<dbReference type="GeneID" id="109409813"/>
<reference evidence="2" key="2">
    <citation type="submission" date="2025-05" db="UniProtKB">
        <authorList>
            <consortium name="EnsemblMetazoa"/>
        </authorList>
    </citation>
    <scope>IDENTIFICATION</scope>
    <source>
        <strain evidence="2">Foshan</strain>
    </source>
</reference>
<dbReference type="InterPro" id="IPR010562">
    <property type="entry name" value="Haemolymph_juvenile_hormone-bd"/>
</dbReference>
<proteinExistence type="predicted"/>
<dbReference type="Pfam" id="PF06585">
    <property type="entry name" value="JHBP"/>
    <property type="match status" value="1"/>
</dbReference>